<sequence length="553" mass="61445">MKHDIVNLDTIGNKIYQTCTITYIIKDDPQGRTIKIPAMGVFHLVPGADFKSGKALIEHFNVYLDGSEVFSIVGEVQKLKSEGKLKVRGQITLIFGHARYEILIAALACLIRLVKPPFDAVPRVYLDAYEKPGNPYPPEPSYECTRMIIPEDTTYAIEVTLKQGFAFGTYVGVYIRVHDKASKSKLGVRGIKKAKLPNILLKDQTYLLKTFNHAIVHGAAVSGVSLTLSGLKTDNSLVEETDVIGMSPTTLGGIKIELYKCAESKPSISSDKDWSMWLQQHQAQLSAKAEKVDHESFHKSGGRIKAKDYFPSRTRKTHTGSKEVFFNYDCRSQSFLERAGMIKSPIPLEWQPWACLSRDDQPEHTVLQKVNESGPGADASLIRREVLELGDVPNRWRSWGSLLKREKPALFQELQARRQFFEKGEYPSQAGVATDAEPISQQQLALLLSLPSPNPTPEPASAPTIKVEPREAPSTPKAPKTQSEIIILDDSRPPRTHTATRAPSNASQAAIKYETIDIDDTPPAKRMKVEFEEGADREAKPGEAIKDEGDDDL</sequence>
<protein>
    <submittedName>
        <fullName evidence="2">Uncharacterized protein</fullName>
    </submittedName>
</protein>
<comment type="caution">
    <text evidence="2">The sequence shown here is derived from an EMBL/GenBank/DDBJ whole genome shotgun (WGS) entry which is preliminary data.</text>
</comment>
<organism evidence="2 3">
    <name type="scientific">Cadophora malorum</name>
    <dbReference type="NCBI Taxonomy" id="108018"/>
    <lineage>
        <taxon>Eukaryota</taxon>
        <taxon>Fungi</taxon>
        <taxon>Dikarya</taxon>
        <taxon>Ascomycota</taxon>
        <taxon>Pezizomycotina</taxon>
        <taxon>Leotiomycetes</taxon>
        <taxon>Helotiales</taxon>
        <taxon>Ploettnerulaceae</taxon>
        <taxon>Cadophora</taxon>
    </lineage>
</organism>
<proteinExistence type="predicted"/>
<gene>
    <name evidence="2" type="ORF">IFR04_011628</name>
</gene>
<evidence type="ECO:0000313" key="2">
    <source>
        <dbReference type="EMBL" id="KAG4415217.1"/>
    </source>
</evidence>
<evidence type="ECO:0000313" key="3">
    <source>
        <dbReference type="Proteomes" id="UP000664132"/>
    </source>
</evidence>
<dbReference type="OrthoDB" id="9983368at2759"/>
<dbReference type="AlphaFoldDB" id="A0A8H7T9X7"/>
<feature type="compositionally biased region" description="Polar residues" evidence="1">
    <location>
        <begin position="497"/>
        <end position="508"/>
    </location>
</feature>
<feature type="region of interest" description="Disordered" evidence="1">
    <location>
        <begin position="449"/>
        <end position="509"/>
    </location>
</feature>
<feature type="region of interest" description="Disordered" evidence="1">
    <location>
        <begin position="531"/>
        <end position="553"/>
    </location>
</feature>
<reference evidence="2" key="1">
    <citation type="submission" date="2021-02" db="EMBL/GenBank/DDBJ databases">
        <title>Genome sequence Cadophora malorum strain M34.</title>
        <authorList>
            <person name="Stefanovic E."/>
            <person name="Vu D."/>
            <person name="Scully C."/>
            <person name="Dijksterhuis J."/>
            <person name="Roader J."/>
            <person name="Houbraken J."/>
        </authorList>
    </citation>
    <scope>NUCLEOTIDE SEQUENCE</scope>
    <source>
        <strain evidence="2">M34</strain>
    </source>
</reference>
<dbReference type="EMBL" id="JAFJYH010000230">
    <property type="protein sequence ID" value="KAG4415217.1"/>
    <property type="molecule type" value="Genomic_DNA"/>
</dbReference>
<name>A0A8H7T9X7_9HELO</name>
<keyword evidence="3" id="KW-1185">Reference proteome</keyword>
<accession>A0A8H7T9X7</accession>
<feature type="compositionally biased region" description="Basic and acidic residues" evidence="1">
    <location>
        <begin position="531"/>
        <end position="547"/>
    </location>
</feature>
<evidence type="ECO:0000256" key="1">
    <source>
        <dbReference type="SAM" id="MobiDB-lite"/>
    </source>
</evidence>
<dbReference type="Proteomes" id="UP000664132">
    <property type="component" value="Unassembled WGS sequence"/>
</dbReference>